<keyword evidence="3" id="KW-1185">Reference proteome</keyword>
<proteinExistence type="predicted"/>
<dbReference type="InterPro" id="IPR000477">
    <property type="entry name" value="RT_dom"/>
</dbReference>
<dbReference type="AlphaFoldDB" id="A0A8T3A6X6"/>
<accession>A0A8T3A6X6</accession>
<dbReference type="Proteomes" id="UP000829196">
    <property type="component" value="Unassembled WGS sequence"/>
</dbReference>
<evidence type="ECO:0000313" key="2">
    <source>
        <dbReference type="EMBL" id="KAI0492207.1"/>
    </source>
</evidence>
<dbReference type="PANTHER" id="PTHR46890">
    <property type="entry name" value="NON-LTR RETROLELEMENT REVERSE TRANSCRIPTASE-LIKE PROTEIN-RELATED"/>
    <property type="match status" value="1"/>
</dbReference>
<dbReference type="InterPro" id="IPR043502">
    <property type="entry name" value="DNA/RNA_pol_sf"/>
</dbReference>
<dbReference type="OrthoDB" id="783377at2759"/>
<evidence type="ECO:0000313" key="3">
    <source>
        <dbReference type="Proteomes" id="UP000829196"/>
    </source>
</evidence>
<organism evidence="2 3">
    <name type="scientific">Dendrobium nobile</name>
    <name type="common">Orchid</name>
    <dbReference type="NCBI Taxonomy" id="94219"/>
    <lineage>
        <taxon>Eukaryota</taxon>
        <taxon>Viridiplantae</taxon>
        <taxon>Streptophyta</taxon>
        <taxon>Embryophyta</taxon>
        <taxon>Tracheophyta</taxon>
        <taxon>Spermatophyta</taxon>
        <taxon>Magnoliopsida</taxon>
        <taxon>Liliopsida</taxon>
        <taxon>Asparagales</taxon>
        <taxon>Orchidaceae</taxon>
        <taxon>Epidendroideae</taxon>
        <taxon>Malaxideae</taxon>
        <taxon>Dendrobiinae</taxon>
        <taxon>Dendrobium</taxon>
    </lineage>
</organism>
<evidence type="ECO:0000259" key="1">
    <source>
        <dbReference type="Pfam" id="PF00078"/>
    </source>
</evidence>
<dbReference type="Pfam" id="PF00078">
    <property type="entry name" value="RVT_1"/>
    <property type="match status" value="1"/>
</dbReference>
<comment type="caution">
    <text evidence="2">The sequence shown here is derived from an EMBL/GenBank/DDBJ whole genome shotgun (WGS) entry which is preliminary data.</text>
</comment>
<dbReference type="SMR" id="A0A8T3A6X6"/>
<dbReference type="SUPFAM" id="SSF56672">
    <property type="entry name" value="DNA/RNA polymerases"/>
    <property type="match status" value="1"/>
</dbReference>
<reference evidence="2" key="1">
    <citation type="journal article" date="2022" name="Front. Genet.">
        <title>Chromosome-Scale Assembly of the Dendrobium nobile Genome Provides Insights Into the Molecular Mechanism of the Biosynthesis of the Medicinal Active Ingredient of Dendrobium.</title>
        <authorList>
            <person name="Xu Q."/>
            <person name="Niu S.-C."/>
            <person name="Li K.-L."/>
            <person name="Zheng P.-J."/>
            <person name="Zhang X.-J."/>
            <person name="Jia Y."/>
            <person name="Liu Y."/>
            <person name="Niu Y.-X."/>
            <person name="Yu L.-H."/>
            <person name="Chen D.-F."/>
            <person name="Zhang G.-Q."/>
        </authorList>
    </citation>
    <scope>NUCLEOTIDE SEQUENCE</scope>
    <source>
        <tissue evidence="2">Leaf</tissue>
    </source>
</reference>
<protein>
    <recommendedName>
        <fullName evidence="1">Reverse transcriptase domain-containing protein</fullName>
    </recommendedName>
</protein>
<sequence length="209" mass="23998">MISEQINDSLEADISEYEIKRAIFSLGNNRSPRIDDITSSFLKFYWEIIKGDVSRAILHFFATNSMCQSWKDTLVVLIPKMDNANLPSKFRPISLCQTFYKVVAKVLINRLKPVLSNLISEEQGAFVPGRSITSHGLLAQEVMSKFKCSKQKAGMMTIKVDMEQAYDCMSWETLEKVMRLMGFKDRFTCWILQCITNPRFTILINGDRS</sequence>
<dbReference type="EMBL" id="JAGYWB010000018">
    <property type="protein sequence ID" value="KAI0492207.1"/>
    <property type="molecule type" value="Genomic_DNA"/>
</dbReference>
<gene>
    <name evidence="2" type="ORF">KFK09_026474</name>
</gene>
<dbReference type="InterPro" id="IPR052343">
    <property type="entry name" value="Retrotransposon-Effector_Assoc"/>
</dbReference>
<dbReference type="PANTHER" id="PTHR46890:SF48">
    <property type="entry name" value="RNA-DIRECTED DNA POLYMERASE"/>
    <property type="match status" value="1"/>
</dbReference>
<feature type="domain" description="Reverse transcriptase" evidence="1">
    <location>
        <begin position="78"/>
        <end position="199"/>
    </location>
</feature>
<name>A0A8T3A6X6_DENNO</name>